<comment type="caution">
    <text evidence="4">The sequence shown here is derived from an EMBL/GenBank/DDBJ whole genome shotgun (WGS) entry which is preliminary data.</text>
</comment>
<dbReference type="InterPro" id="IPR013783">
    <property type="entry name" value="Ig-like_fold"/>
</dbReference>
<name>A0A0C2HJ42_9BACT</name>
<dbReference type="Pfam" id="PF01833">
    <property type="entry name" value="TIG"/>
    <property type="match status" value="3"/>
</dbReference>
<dbReference type="InterPro" id="IPR006665">
    <property type="entry name" value="OmpA-like"/>
</dbReference>
<dbReference type="PROSITE" id="PS51123">
    <property type="entry name" value="OMPA_2"/>
    <property type="match status" value="1"/>
</dbReference>
<dbReference type="SUPFAM" id="SSF81296">
    <property type="entry name" value="E set domains"/>
    <property type="match status" value="3"/>
</dbReference>
<dbReference type="SUPFAM" id="SSF103088">
    <property type="entry name" value="OmpA-like"/>
    <property type="match status" value="1"/>
</dbReference>
<dbReference type="Proteomes" id="UP000035068">
    <property type="component" value="Unassembled WGS sequence"/>
</dbReference>
<dbReference type="InterPro" id="IPR002909">
    <property type="entry name" value="IPT_dom"/>
</dbReference>
<proteinExistence type="predicted"/>
<dbReference type="SMART" id="SM00429">
    <property type="entry name" value="IPT"/>
    <property type="match status" value="3"/>
</dbReference>
<dbReference type="AlphaFoldDB" id="A0A0C2HJ42"/>
<evidence type="ECO:0000256" key="2">
    <source>
        <dbReference type="PROSITE-ProRule" id="PRU00473"/>
    </source>
</evidence>
<dbReference type="Gene3D" id="2.60.40.10">
    <property type="entry name" value="Immunoglobulins"/>
    <property type="match status" value="3"/>
</dbReference>
<dbReference type="PANTHER" id="PTHR46769">
    <property type="entry name" value="POLYCYSTIC KIDNEY AND HEPATIC DISEASE 1 (AUTOSOMAL RECESSIVE)-LIKE 1"/>
    <property type="match status" value="1"/>
</dbReference>
<evidence type="ECO:0000259" key="3">
    <source>
        <dbReference type="PROSITE" id="PS51123"/>
    </source>
</evidence>
<evidence type="ECO:0000313" key="5">
    <source>
        <dbReference type="Proteomes" id="UP000035068"/>
    </source>
</evidence>
<protein>
    <recommendedName>
        <fullName evidence="3">OmpA-like domain-containing protein</fullName>
    </recommendedName>
</protein>
<accession>A0A0C2HJ42</accession>
<dbReference type="EMBL" id="JWJD01000002">
    <property type="protein sequence ID" value="KIH77071.1"/>
    <property type="molecule type" value="Genomic_DNA"/>
</dbReference>
<evidence type="ECO:0000313" key="4">
    <source>
        <dbReference type="EMBL" id="KIH77071.1"/>
    </source>
</evidence>
<feature type="domain" description="OmpA-like" evidence="3">
    <location>
        <begin position="24"/>
        <end position="214"/>
    </location>
</feature>
<keyword evidence="1" id="KW-0732">Signal</keyword>
<dbReference type="PANTHER" id="PTHR46769:SF2">
    <property type="entry name" value="FIBROCYSTIN-L ISOFORM 2 PRECURSOR-RELATED"/>
    <property type="match status" value="1"/>
</dbReference>
<organism evidence="4 5">
    <name type="scientific">Geoalkalibacter ferrihydriticus DSM 17813</name>
    <dbReference type="NCBI Taxonomy" id="1121915"/>
    <lineage>
        <taxon>Bacteria</taxon>
        <taxon>Pseudomonadati</taxon>
        <taxon>Thermodesulfobacteriota</taxon>
        <taxon>Desulfuromonadia</taxon>
        <taxon>Desulfuromonadales</taxon>
        <taxon>Geoalkalibacteraceae</taxon>
        <taxon>Geoalkalibacter</taxon>
    </lineage>
</organism>
<dbReference type="InterPro" id="IPR014756">
    <property type="entry name" value="Ig_E-set"/>
</dbReference>
<dbReference type="InterPro" id="IPR052387">
    <property type="entry name" value="Fibrocystin"/>
</dbReference>
<gene>
    <name evidence="4" type="ORF">GFER_08545</name>
</gene>
<dbReference type="CDD" id="cd00102">
    <property type="entry name" value="IPT"/>
    <property type="match status" value="2"/>
</dbReference>
<reference evidence="4 5" key="1">
    <citation type="submission" date="2014-12" db="EMBL/GenBank/DDBJ databases">
        <title>Genomes of Geoalkalibacter ferrihydriticus and Geoalkalibacter subterraneus, two haloalkaliphilic metal-reducing members of the Geobacteraceae.</title>
        <authorList>
            <person name="Badalamenti J.P."/>
            <person name="Torres C.I."/>
            <person name="Krajmalnik-Brown R."/>
            <person name="Bond D.R."/>
        </authorList>
    </citation>
    <scope>NUCLEOTIDE SEQUENCE [LARGE SCALE GENOMIC DNA]</scope>
    <source>
        <strain evidence="4 5">DSM 17813</strain>
    </source>
</reference>
<dbReference type="GO" id="GO:0016020">
    <property type="term" value="C:membrane"/>
    <property type="evidence" value="ECO:0007669"/>
    <property type="project" value="UniProtKB-UniRule"/>
</dbReference>
<sequence>MSNGASTSLQVLTGQTALASLSVGDPRFCLIPDRITYPSASSFIRPDAPFKIALKNTADRIQNAPPGEQLLVVGHTDDIGSPSGNDPLSERRAQCALAVLQGNPAMWETIFTTERGSASGPWGNDNFREMLTEVNGTAPSQSDIDQHRAANAAGAALRATLFAAYFTKLLGRTPSTLTVTPLPPGFLGCGQNHILGAGHHEPSRRVEFFFFRGTATSLDCSLYPTWLTPCVLIPTGPITVTIAPIDRVRVGATESVLVTVSQSPLPLGATLTLEISITAGAGAAEFVTGGGTRLEINRTTSVRLRGVRESDRIDNLRMTAVITGQPAVLAQEDFTVVRAFSFFLKFEIWNLGTGNFDPLAGQRVRMMDANVLFSDTLMAEGTCDAQGRVLFTFDDLTAAADGEMEPDIYLAAQLSGTIAGHSDLPDEWSTRGWKAIDGTPGYHPDFTGIGLGTPAAPLVFRVGVDFHVRLQYPVAGGARSGSTDPAAPGIPVDFWAGGRPGRRRGQFRTDENGEVHGVIFDISGGDEVHFHTKFEMEDAAINLPRARVHMSQSGWRTFWSDADRLSFPSDETSIGTQSSPQLLTATENERNVALYFLKVLREWSVFLFQMTGGDWTGINNLVMFRRSLSGVAYSWPVGEVNFPPSSHWSRDTIAHELSHQIMWKEVNFSSLGIAYEGIFGSLALYHRSNLLDNPEHALIEGWAEFIENILDSGRTPPYHVLTVVDSFSGGTSLPLGPPPNNRGESVEGAVANGLWAIFQNHVAVVPRANIPETVNGDVLATSAGPWLTSSAARDRFLTMIWQPFKDLAAHSSPTSTHLFEHIRSRNSGNWHELQPELQKFNMAMAAPSVISAFPHWGPLSGGAAIGLTLTVGGDNFIARVSGTAGSSSIALETQVSFGGATATPVTVSASNSLTVAPPPQAPAGTVDVVVTTPAGSATLHAGFTYIDEPLLLNNVIPGRVSTQGGDLISLTGTGFLPGAIVSIDGNALPVTAVQITSPGDIIAELPARGPGLATVTVQNPDATFSIWPGTLEFITPPQIFSIFPPSGPATGGTLVDVFGSGFDPASSVVLDTMTLANVVQLTSGHLQFTTPAGAAGTCVTGEVINPDGFSDTFEFCFD</sequence>
<dbReference type="RefSeq" id="WP_040098352.1">
    <property type="nucleotide sequence ID" value="NZ_JWJD01000002.1"/>
</dbReference>
<keyword evidence="2" id="KW-0472">Membrane</keyword>
<evidence type="ECO:0000256" key="1">
    <source>
        <dbReference type="ARBA" id="ARBA00022729"/>
    </source>
</evidence>
<keyword evidence="5" id="KW-1185">Reference proteome</keyword>
<dbReference type="Gene3D" id="3.30.1330.60">
    <property type="entry name" value="OmpA-like domain"/>
    <property type="match status" value="1"/>
</dbReference>
<dbReference type="InterPro" id="IPR036737">
    <property type="entry name" value="OmpA-like_sf"/>
</dbReference>